<sequence>MHYKRFIMMLPNLSLINVNSNQGARGCFHQRGWKPCLKSAVLCTFGSFLLLFLCDCDAAGSEFSRISESQSSRQLTLTERISEIGFSQTIEVSDVLLETRSSFQDIKIYQSPHFGKVLVLDDVVQITERDGDSYNEMMAHIPMMAHPSPKRVLVIGGGDGYVLSEVLKHPSVEHVDHVDLDAEVIDVCRKYFPWGDAWDDPRVRLHTVDGSSFIRNAQKGFYDVIVQDSSDPFGDDGEILPSSVLYEKEHFHHLYAALADNGVFNFQAETLGIPSDFNGILKWRSLLLADDMFKAVRYGTIAIPTYPTGQIGFLLCTKKKETAVMNERKMASIRERFNAIEENHMGTTYYQPRLQISAFDLPLAAERRIYGSDFVL</sequence>
<evidence type="ECO:0000259" key="4">
    <source>
        <dbReference type="PROSITE" id="PS51006"/>
    </source>
</evidence>
<dbReference type="EMBL" id="HBFR01042238">
    <property type="protein sequence ID" value="CAD8903665.1"/>
    <property type="molecule type" value="Transcribed_RNA"/>
</dbReference>
<feature type="active site" description="Proton acceptor" evidence="3">
    <location>
        <position position="228"/>
    </location>
</feature>
<dbReference type="GO" id="GO:0005829">
    <property type="term" value="C:cytosol"/>
    <property type="evidence" value="ECO:0007669"/>
    <property type="project" value="TreeGrafter"/>
</dbReference>
<gene>
    <name evidence="5" type="ORF">CHYS00102_LOCUS30885</name>
    <name evidence="6" type="ORF">CHYS00102_LOCUS30886</name>
</gene>
<dbReference type="GO" id="GO:0004766">
    <property type="term" value="F:spermidine synthase activity"/>
    <property type="evidence" value="ECO:0007669"/>
    <property type="project" value="TreeGrafter"/>
</dbReference>
<keyword evidence="3" id="KW-0620">Polyamine biosynthesis</keyword>
<dbReference type="InterPro" id="IPR030373">
    <property type="entry name" value="PABS_CS"/>
</dbReference>
<evidence type="ECO:0000256" key="1">
    <source>
        <dbReference type="ARBA" id="ARBA00007867"/>
    </source>
</evidence>
<dbReference type="HAMAP" id="MF_00198">
    <property type="entry name" value="Spermidine_synth"/>
    <property type="match status" value="1"/>
</dbReference>
<dbReference type="Pfam" id="PF17284">
    <property type="entry name" value="Spermine_synt_N"/>
    <property type="match status" value="1"/>
</dbReference>
<accession>A0A6U5M8S9</accession>
<dbReference type="PANTHER" id="PTHR11558">
    <property type="entry name" value="SPERMIDINE/SPERMINE SYNTHASE"/>
    <property type="match status" value="1"/>
</dbReference>
<dbReference type="Gene3D" id="2.30.140.10">
    <property type="entry name" value="Spermidine synthase, tetramerisation domain"/>
    <property type="match status" value="1"/>
</dbReference>
<dbReference type="InterPro" id="IPR029063">
    <property type="entry name" value="SAM-dependent_MTases_sf"/>
</dbReference>
<dbReference type="AlphaFoldDB" id="A0A6U5M8S9"/>
<feature type="domain" description="PABS" evidence="4">
    <location>
        <begin position="72"/>
        <end position="318"/>
    </location>
</feature>
<dbReference type="InterPro" id="IPR035246">
    <property type="entry name" value="Spermidine_synt_N"/>
</dbReference>
<comment type="similarity">
    <text evidence="1">Belongs to the spermidine/spermine synthase family.</text>
</comment>
<proteinExistence type="inferred from homology"/>
<dbReference type="EMBL" id="HBFR01042239">
    <property type="protein sequence ID" value="CAD8903666.1"/>
    <property type="molecule type" value="Transcribed_RNA"/>
</dbReference>
<dbReference type="CDD" id="cd02440">
    <property type="entry name" value="AdoMet_MTases"/>
    <property type="match status" value="1"/>
</dbReference>
<protein>
    <recommendedName>
        <fullName evidence="4">PABS domain-containing protein</fullName>
    </recommendedName>
</protein>
<evidence type="ECO:0000256" key="2">
    <source>
        <dbReference type="ARBA" id="ARBA00022679"/>
    </source>
</evidence>
<dbReference type="Gene3D" id="3.40.50.150">
    <property type="entry name" value="Vaccinia Virus protein VP39"/>
    <property type="match status" value="1"/>
</dbReference>
<keyword evidence="2 3" id="KW-0808">Transferase</keyword>
<organism evidence="5">
    <name type="scientific">Corethron hystrix</name>
    <dbReference type="NCBI Taxonomy" id="216773"/>
    <lineage>
        <taxon>Eukaryota</taxon>
        <taxon>Sar</taxon>
        <taxon>Stramenopiles</taxon>
        <taxon>Ochrophyta</taxon>
        <taxon>Bacillariophyta</taxon>
        <taxon>Coscinodiscophyceae</taxon>
        <taxon>Corethrophycidae</taxon>
        <taxon>Corethrales</taxon>
        <taxon>Corethraceae</taxon>
        <taxon>Corethron</taxon>
    </lineage>
</organism>
<dbReference type="PROSITE" id="PS01330">
    <property type="entry name" value="PABS_1"/>
    <property type="match status" value="1"/>
</dbReference>
<dbReference type="InterPro" id="IPR037163">
    <property type="entry name" value="Spermidine_synt_N_sf"/>
</dbReference>
<dbReference type="Pfam" id="PF01564">
    <property type="entry name" value="Spermine_synth"/>
    <property type="match status" value="1"/>
</dbReference>
<dbReference type="InterPro" id="IPR030374">
    <property type="entry name" value="PABS"/>
</dbReference>
<evidence type="ECO:0000313" key="5">
    <source>
        <dbReference type="EMBL" id="CAD8903665.1"/>
    </source>
</evidence>
<name>A0A6U5M8S9_9STRA</name>
<dbReference type="InterPro" id="IPR001045">
    <property type="entry name" value="Spermi_synthase"/>
</dbReference>
<dbReference type="GO" id="GO:0008295">
    <property type="term" value="P:spermidine biosynthetic process"/>
    <property type="evidence" value="ECO:0007669"/>
    <property type="project" value="TreeGrafter"/>
</dbReference>
<dbReference type="PROSITE" id="PS51006">
    <property type="entry name" value="PABS_2"/>
    <property type="match status" value="1"/>
</dbReference>
<dbReference type="SUPFAM" id="SSF53335">
    <property type="entry name" value="S-adenosyl-L-methionine-dependent methyltransferases"/>
    <property type="match status" value="1"/>
</dbReference>
<evidence type="ECO:0000313" key="6">
    <source>
        <dbReference type="EMBL" id="CAD8903666.1"/>
    </source>
</evidence>
<evidence type="ECO:0000256" key="3">
    <source>
        <dbReference type="PROSITE-ProRule" id="PRU00354"/>
    </source>
</evidence>
<reference evidence="5" key="1">
    <citation type="submission" date="2021-01" db="EMBL/GenBank/DDBJ databases">
        <authorList>
            <person name="Corre E."/>
            <person name="Pelletier E."/>
            <person name="Niang G."/>
            <person name="Scheremetjew M."/>
            <person name="Finn R."/>
            <person name="Kale V."/>
            <person name="Holt S."/>
            <person name="Cochrane G."/>
            <person name="Meng A."/>
            <person name="Brown T."/>
            <person name="Cohen L."/>
        </authorList>
    </citation>
    <scope>NUCLEOTIDE SEQUENCE</scope>
    <source>
        <strain evidence="5">308</strain>
    </source>
</reference>
<dbReference type="PANTHER" id="PTHR11558:SF11">
    <property type="entry name" value="SPERMIDINE SYNTHASE"/>
    <property type="match status" value="1"/>
</dbReference>